<comment type="similarity">
    <text evidence="1">Belongs to the plant dirigent protein family.</text>
</comment>
<comment type="subunit">
    <text evidence="1">Homodimer.</text>
</comment>
<evidence type="ECO:0000256" key="1">
    <source>
        <dbReference type="RuleBase" id="RU363099"/>
    </source>
</evidence>
<evidence type="ECO:0000313" key="3">
    <source>
        <dbReference type="Proteomes" id="UP000607653"/>
    </source>
</evidence>
<gene>
    <name evidence="2" type="ORF">HUJ06_010877</name>
</gene>
<dbReference type="Pfam" id="PF03018">
    <property type="entry name" value="Dirigent"/>
    <property type="match status" value="1"/>
</dbReference>
<dbReference type="GO" id="GO:0048046">
    <property type="term" value="C:apoplast"/>
    <property type="evidence" value="ECO:0007669"/>
    <property type="project" value="UniProtKB-SubCell"/>
</dbReference>
<dbReference type="AlphaFoldDB" id="A0A822YM97"/>
<dbReference type="InterPro" id="IPR004265">
    <property type="entry name" value="Dirigent"/>
</dbReference>
<accession>A0A822YM97</accession>
<keyword evidence="1" id="KW-0052">Apoplast</keyword>
<keyword evidence="3" id="KW-1185">Reference proteome</keyword>
<keyword evidence="1" id="KW-0964">Secreted</keyword>
<reference evidence="2 3" key="1">
    <citation type="journal article" date="2020" name="Mol. Biol. Evol.">
        <title>Distinct Expression and Methylation Patterns for Genes with Different Fates following a Single Whole-Genome Duplication in Flowering Plants.</title>
        <authorList>
            <person name="Shi T."/>
            <person name="Rahmani R.S."/>
            <person name="Gugger P.F."/>
            <person name="Wang M."/>
            <person name="Li H."/>
            <person name="Zhang Y."/>
            <person name="Li Z."/>
            <person name="Wang Q."/>
            <person name="Van de Peer Y."/>
            <person name="Marchal K."/>
            <person name="Chen J."/>
        </authorList>
    </citation>
    <scope>NUCLEOTIDE SEQUENCE [LARGE SCALE GENOMIC DNA]</scope>
    <source>
        <tissue evidence="2">Leaf</tissue>
    </source>
</reference>
<protein>
    <recommendedName>
        <fullName evidence="1">Dirigent protein</fullName>
    </recommendedName>
</protein>
<organism evidence="2 3">
    <name type="scientific">Nelumbo nucifera</name>
    <name type="common">Sacred lotus</name>
    <dbReference type="NCBI Taxonomy" id="4432"/>
    <lineage>
        <taxon>Eukaryota</taxon>
        <taxon>Viridiplantae</taxon>
        <taxon>Streptophyta</taxon>
        <taxon>Embryophyta</taxon>
        <taxon>Tracheophyta</taxon>
        <taxon>Spermatophyta</taxon>
        <taxon>Magnoliopsida</taxon>
        <taxon>Proteales</taxon>
        <taxon>Nelumbonaceae</taxon>
        <taxon>Nelumbo</taxon>
    </lineage>
</organism>
<comment type="caution">
    <text evidence="2">The sequence shown here is derived from an EMBL/GenBank/DDBJ whole genome shotgun (WGS) entry which is preliminary data.</text>
</comment>
<comment type="function">
    <text evidence="1">Dirigent proteins impart stereoselectivity on the phenoxy radical-coupling reaction, yielding optically active lignans from two molecules of coniferyl alcohol in the biosynthesis of lignans, flavonolignans, and alkaloids and thus plays a central role in plant secondary metabolism.</text>
</comment>
<dbReference type="Proteomes" id="UP000607653">
    <property type="component" value="Unassembled WGS sequence"/>
</dbReference>
<proteinExistence type="inferred from homology"/>
<sequence length="76" mass="8449">MDNPLIATPDINSTLMGRAQGLYAMFSQQNNSLSVVGRNPILNEVREMPIVKGTGVFRIACGYCLAKNTPWQYLMQ</sequence>
<name>A0A822YM97_NELNU</name>
<dbReference type="EMBL" id="DUZY01000003">
    <property type="protein sequence ID" value="DAD32026.1"/>
    <property type="molecule type" value="Genomic_DNA"/>
</dbReference>
<comment type="subcellular location">
    <subcellularLocation>
        <location evidence="1">Secreted</location>
        <location evidence="1">Extracellular space</location>
        <location evidence="1">Apoplast</location>
    </subcellularLocation>
</comment>
<evidence type="ECO:0000313" key="2">
    <source>
        <dbReference type="EMBL" id="DAD32026.1"/>
    </source>
</evidence>
<dbReference type="PANTHER" id="PTHR21495">
    <property type="entry name" value="NUCLEOPORIN-RELATED"/>
    <property type="match status" value="1"/>
</dbReference>